<evidence type="ECO:0000256" key="3">
    <source>
        <dbReference type="ARBA" id="ARBA00023125"/>
    </source>
</evidence>
<dbReference type="RefSeq" id="WP_161704181.1">
    <property type="nucleotide sequence ID" value="NZ_JAAAMU010000023.1"/>
</dbReference>
<keyword evidence="8" id="KW-1185">Reference proteome</keyword>
<keyword evidence="2" id="KW-0805">Transcription regulation</keyword>
<dbReference type="InterPro" id="IPR000847">
    <property type="entry name" value="LysR_HTH_N"/>
</dbReference>
<dbReference type="InterPro" id="IPR005119">
    <property type="entry name" value="LysR_subst-bd"/>
</dbReference>
<name>A0A7X5C1L4_9BACL</name>
<evidence type="ECO:0000313" key="8">
    <source>
        <dbReference type="Proteomes" id="UP000558113"/>
    </source>
</evidence>
<dbReference type="InterPro" id="IPR036388">
    <property type="entry name" value="WH-like_DNA-bd_sf"/>
</dbReference>
<dbReference type="FunFam" id="1.10.10.10:FF:000001">
    <property type="entry name" value="LysR family transcriptional regulator"/>
    <property type="match status" value="1"/>
</dbReference>
<dbReference type="GO" id="GO:0005829">
    <property type="term" value="C:cytosol"/>
    <property type="evidence" value="ECO:0007669"/>
    <property type="project" value="TreeGrafter"/>
</dbReference>
<reference evidence="7 8" key="1">
    <citation type="submission" date="2020-01" db="EMBL/GenBank/DDBJ databases">
        <title>Paenibacillus soybeanensis sp. nov. isolated from the nodules of soybean (Glycine max(L.) Merr).</title>
        <authorList>
            <person name="Wang H."/>
        </authorList>
    </citation>
    <scope>NUCLEOTIDE SEQUENCE [LARGE SCALE GENOMIC DNA]</scope>
    <source>
        <strain evidence="7 8">DSM 23054</strain>
    </source>
</reference>
<dbReference type="GO" id="GO:0003700">
    <property type="term" value="F:DNA-binding transcription factor activity"/>
    <property type="evidence" value="ECO:0007669"/>
    <property type="project" value="InterPro"/>
</dbReference>
<evidence type="ECO:0000256" key="2">
    <source>
        <dbReference type="ARBA" id="ARBA00023015"/>
    </source>
</evidence>
<feature type="compositionally biased region" description="Acidic residues" evidence="5">
    <location>
        <begin position="292"/>
        <end position="306"/>
    </location>
</feature>
<organism evidence="7 8">
    <name type="scientific">Paenibacillus sacheonensis</name>
    <dbReference type="NCBI Taxonomy" id="742054"/>
    <lineage>
        <taxon>Bacteria</taxon>
        <taxon>Bacillati</taxon>
        <taxon>Bacillota</taxon>
        <taxon>Bacilli</taxon>
        <taxon>Bacillales</taxon>
        <taxon>Paenibacillaceae</taxon>
        <taxon>Paenibacillus</taxon>
    </lineage>
</organism>
<evidence type="ECO:0000256" key="1">
    <source>
        <dbReference type="ARBA" id="ARBA00009437"/>
    </source>
</evidence>
<dbReference type="SUPFAM" id="SSF46785">
    <property type="entry name" value="Winged helix' DNA-binding domain"/>
    <property type="match status" value="1"/>
</dbReference>
<proteinExistence type="inferred from homology"/>
<dbReference type="EMBL" id="JAAAMU010000023">
    <property type="protein sequence ID" value="NBC72811.1"/>
    <property type="molecule type" value="Genomic_DNA"/>
</dbReference>
<dbReference type="PANTHER" id="PTHR30419:SF24">
    <property type="entry name" value="HTH-TYPE TRANSCRIPTIONAL REGULATOR CZCR"/>
    <property type="match status" value="1"/>
</dbReference>
<evidence type="ECO:0000256" key="5">
    <source>
        <dbReference type="SAM" id="MobiDB-lite"/>
    </source>
</evidence>
<evidence type="ECO:0000259" key="6">
    <source>
        <dbReference type="PROSITE" id="PS50931"/>
    </source>
</evidence>
<keyword evidence="4" id="KW-0804">Transcription</keyword>
<dbReference type="SUPFAM" id="SSF53850">
    <property type="entry name" value="Periplasmic binding protein-like II"/>
    <property type="match status" value="1"/>
</dbReference>
<evidence type="ECO:0000313" key="7">
    <source>
        <dbReference type="EMBL" id="NBC72811.1"/>
    </source>
</evidence>
<feature type="region of interest" description="Disordered" evidence="5">
    <location>
        <begin position="292"/>
        <end position="368"/>
    </location>
</feature>
<dbReference type="Gene3D" id="3.40.190.290">
    <property type="match status" value="1"/>
</dbReference>
<dbReference type="InterPro" id="IPR050950">
    <property type="entry name" value="HTH-type_LysR_regulators"/>
</dbReference>
<evidence type="ECO:0000256" key="4">
    <source>
        <dbReference type="ARBA" id="ARBA00023163"/>
    </source>
</evidence>
<sequence length="368" mass="40268">MNQSQLSLFVQIAESGSFTKAGQELNMTQPAVSRAIAALEAELDVTLLIRDRKNGVLLTDVGKRLLVHCRSILNGYEKIKQEIKSEKGFEVGTVRIGTFPAVSARYLPAILRVIGERYPGITFTLHEGTIDDIRSWLESRVVDVGWIIPPSGELETVPFLTDKLYLLLREDHPLLRQEIIAIRDLDDAPLILCRGGYEVPLVELFAQSDARLRTKFQSHNINTAVSMVQEGLGIAIVSDSSMAMSHLPPNVRMRAIEPMPVREIMLAVPSMKDASLAVKLFMKTARELFAVPDDETSEQNTAEDETSESRTAEDEASKRSTADDNLTGLGAAIDERSEISVAEGKMSMPNAAEDGMADAGAGKGEVTS</sequence>
<dbReference type="PRINTS" id="PR00039">
    <property type="entry name" value="HTHLYSR"/>
</dbReference>
<dbReference type="Pfam" id="PF00126">
    <property type="entry name" value="HTH_1"/>
    <property type="match status" value="1"/>
</dbReference>
<feature type="compositionally biased region" description="Basic and acidic residues" evidence="5">
    <location>
        <begin position="307"/>
        <end position="322"/>
    </location>
</feature>
<protein>
    <submittedName>
        <fullName evidence="7">LysR family transcriptional regulator</fullName>
    </submittedName>
</protein>
<dbReference type="OrthoDB" id="63123at2"/>
<accession>A0A7X5C1L4</accession>
<dbReference type="CDD" id="cd05466">
    <property type="entry name" value="PBP2_LTTR_substrate"/>
    <property type="match status" value="1"/>
</dbReference>
<dbReference type="GO" id="GO:0003677">
    <property type="term" value="F:DNA binding"/>
    <property type="evidence" value="ECO:0007669"/>
    <property type="project" value="UniProtKB-KW"/>
</dbReference>
<dbReference type="InterPro" id="IPR036390">
    <property type="entry name" value="WH_DNA-bd_sf"/>
</dbReference>
<dbReference type="Proteomes" id="UP000558113">
    <property type="component" value="Unassembled WGS sequence"/>
</dbReference>
<dbReference type="Gene3D" id="1.10.10.10">
    <property type="entry name" value="Winged helix-like DNA-binding domain superfamily/Winged helix DNA-binding domain"/>
    <property type="match status" value="1"/>
</dbReference>
<dbReference type="PANTHER" id="PTHR30419">
    <property type="entry name" value="HTH-TYPE TRANSCRIPTIONAL REGULATOR YBHD"/>
    <property type="match status" value="1"/>
</dbReference>
<dbReference type="Pfam" id="PF03466">
    <property type="entry name" value="LysR_substrate"/>
    <property type="match status" value="1"/>
</dbReference>
<dbReference type="PROSITE" id="PS50931">
    <property type="entry name" value="HTH_LYSR"/>
    <property type="match status" value="1"/>
</dbReference>
<keyword evidence="3" id="KW-0238">DNA-binding</keyword>
<dbReference type="AlphaFoldDB" id="A0A7X5C1L4"/>
<gene>
    <name evidence="7" type="ORF">GT003_27825</name>
</gene>
<comment type="caution">
    <text evidence="7">The sequence shown here is derived from an EMBL/GenBank/DDBJ whole genome shotgun (WGS) entry which is preliminary data.</text>
</comment>
<feature type="compositionally biased region" description="Low complexity" evidence="5">
    <location>
        <begin position="351"/>
        <end position="360"/>
    </location>
</feature>
<comment type="similarity">
    <text evidence="1">Belongs to the LysR transcriptional regulatory family.</text>
</comment>
<feature type="domain" description="HTH lysR-type" evidence="6">
    <location>
        <begin position="1"/>
        <end position="59"/>
    </location>
</feature>